<gene>
    <name evidence="1" type="ORF">DPMN_058956</name>
</gene>
<protein>
    <submittedName>
        <fullName evidence="1">Uncharacterized protein</fullName>
    </submittedName>
</protein>
<name>A0A9D4HED8_DREPO</name>
<proteinExistence type="predicted"/>
<dbReference type="Proteomes" id="UP000828390">
    <property type="component" value="Unassembled WGS sequence"/>
</dbReference>
<organism evidence="1 2">
    <name type="scientific">Dreissena polymorpha</name>
    <name type="common">Zebra mussel</name>
    <name type="synonym">Mytilus polymorpha</name>
    <dbReference type="NCBI Taxonomy" id="45954"/>
    <lineage>
        <taxon>Eukaryota</taxon>
        <taxon>Metazoa</taxon>
        <taxon>Spiralia</taxon>
        <taxon>Lophotrochozoa</taxon>
        <taxon>Mollusca</taxon>
        <taxon>Bivalvia</taxon>
        <taxon>Autobranchia</taxon>
        <taxon>Heteroconchia</taxon>
        <taxon>Euheterodonta</taxon>
        <taxon>Imparidentia</taxon>
        <taxon>Neoheterodontei</taxon>
        <taxon>Myida</taxon>
        <taxon>Dreissenoidea</taxon>
        <taxon>Dreissenidae</taxon>
        <taxon>Dreissena</taxon>
    </lineage>
</organism>
<keyword evidence="2" id="KW-1185">Reference proteome</keyword>
<comment type="caution">
    <text evidence="1">The sequence shown here is derived from an EMBL/GenBank/DDBJ whole genome shotgun (WGS) entry which is preliminary data.</text>
</comment>
<accession>A0A9D4HED8</accession>
<evidence type="ECO:0000313" key="2">
    <source>
        <dbReference type="Proteomes" id="UP000828390"/>
    </source>
</evidence>
<sequence length="51" mass="5889">MQAIKVPYESHLGRPTKDKISYRAVPGQTRMGKPMWESFGTYMGLPMWECP</sequence>
<dbReference type="AlphaFoldDB" id="A0A9D4HED8"/>
<evidence type="ECO:0000313" key="1">
    <source>
        <dbReference type="EMBL" id="KAH3716237.1"/>
    </source>
</evidence>
<reference evidence="1" key="2">
    <citation type="submission" date="2020-11" db="EMBL/GenBank/DDBJ databases">
        <authorList>
            <person name="McCartney M.A."/>
            <person name="Auch B."/>
            <person name="Kono T."/>
            <person name="Mallez S."/>
            <person name="Becker A."/>
            <person name="Gohl D.M."/>
            <person name="Silverstein K.A.T."/>
            <person name="Koren S."/>
            <person name="Bechman K.B."/>
            <person name="Herman A."/>
            <person name="Abrahante J.E."/>
            <person name="Garbe J."/>
        </authorList>
    </citation>
    <scope>NUCLEOTIDE SEQUENCE</scope>
    <source>
        <strain evidence="1">Duluth1</strain>
        <tissue evidence="1">Whole animal</tissue>
    </source>
</reference>
<reference evidence="1" key="1">
    <citation type="journal article" date="2019" name="bioRxiv">
        <title>The Genome of the Zebra Mussel, Dreissena polymorpha: A Resource for Invasive Species Research.</title>
        <authorList>
            <person name="McCartney M.A."/>
            <person name="Auch B."/>
            <person name="Kono T."/>
            <person name="Mallez S."/>
            <person name="Zhang Y."/>
            <person name="Obille A."/>
            <person name="Becker A."/>
            <person name="Abrahante J.E."/>
            <person name="Garbe J."/>
            <person name="Badalamenti J.P."/>
            <person name="Herman A."/>
            <person name="Mangelson H."/>
            <person name="Liachko I."/>
            <person name="Sullivan S."/>
            <person name="Sone E.D."/>
            <person name="Koren S."/>
            <person name="Silverstein K.A.T."/>
            <person name="Beckman K.B."/>
            <person name="Gohl D.M."/>
        </authorList>
    </citation>
    <scope>NUCLEOTIDE SEQUENCE</scope>
    <source>
        <strain evidence="1">Duluth1</strain>
        <tissue evidence="1">Whole animal</tissue>
    </source>
</reference>
<dbReference type="EMBL" id="JAIWYP010000013">
    <property type="protein sequence ID" value="KAH3716237.1"/>
    <property type="molecule type" value="Genomic_DNA"/>
</dbReference>